<dbReference type="PROSITE" id="PS00061">
    <property type="entry name" value="ADH_SHORT"/>
    <property type="match status" value="1"/>
</dbReference>
<accession>A0A7I0HTL2</accession>
<dbReference type="AlphaFoldDB" id="A0A7I0HTL2"/>
<dbReference type="InterPro" id="IPR002347">
    <property type="entry name" value="SDR_fam"/>
</dbReference>
<dbReference type="InterPro" id="IPR020904">
    <property type="entry name" value="Sc_DH/Rdtase_CS"/>
</dbReference>
<dbReference type="CDD" id="cd05233">
    <property type="entry name" value="SDR_c"/>
    <property type="match status" value="1"/>
</dbReference>
<dbReference type="GO" id="GO:0050664">
    <property type="term" value="F:oxidoreductase activity, acting on NAD(P)H, oxygen as acceptor"/>
    <property type="evidence" value="ECO:0007669"/>
    <property type="project" value="TreeGrafter"/>
</dbReference>
<keyword evidence="6" id="KW-1185">Reference proteome</keyword>
<evidence type="ECO:0000313" key="4">
    <source>
        <dbReference type="EMBL" id="TGK46679.1"/>
    </source>
</evidence>
<evidence type="ECO:0000256" key="2">
    <source>
        <dbReference type="ARBA" id="ARBA00023002"/>
    </source>
</evidence>
<dbReference type="Gene3D" id="3.40.50.720">
    <property type="entry name" value="NAD(P)-binding Rossmann-like Domain"/>
    <property type="match status" value="1"/>
</dbReference>
<evidence type="ECO:0000256" key="3">
    <source>
        <dbReference type="RuleBase" id="RU000363"/>
    </source>
</evidence>
<dbReference type="Pfam" id="PF00106">
    <property type="entry name" value="adh_short"/>
    <property type="match status" value="1"/>
</dbReference>
<name>A0A7I0HTL2_9LEPT</name>
<evidence type="ECO:0000313" key="5">
    <source>
        <dbReference type="EMBL" id="TGL07130.1"/>
    </source>
</evidence>
<dbReference type="PANTHER" id="PTHR43008:SF7">
    <property type="entry name" value="SHORT CHAIN DEHYDROGENASE_REDUCTASE (AFU_ORTHOLOGUE AFUA_2G00830)"/>
    <property type="match status" value="1"/>
</dbReference>
<organism evidence="5 7">
    <name type="scientific">Leptospira bouyouniensis</name>
    <dbReference type="NCBI Taxonomy" id="2484911"/>
    <lineage>
        <taxon>Bacteria</taxon>
        <taxon>Pseudomonadati</taxon>
        <taxon>Spirochaetota</taxon>
        <taxon>Spirochaetia</taxon>
        <taxon>Leptospirales</taxon>
        <taxon>Leptospiraceae</taxon>
        <taxon>Leptospira</taxon>
    </lineage>
</organism>
<evidence type="ECO:0000313" key="6">
    <source>
        <dbReference type="Proteomes" id="UP000297617"/>
    </source>
</evidence>
<dbReference type="PANTHER" id="PTHR43008">
    <property type="entry name" value="BENZIL REDUCTASE"/>
    <property type="match status" value="1"/>
</dbReference>
<dbReference type="PRINTS" id="PR00080">
    <property type="entry name" value="SDRFAMILY"/>
</dbReference>
<dbReference type="PRINTS" id="PR00081">
    <property type="entry name" value="GDHRDH"/>
</dbReference>
<dbReference type="InterPro" id="IPR036291">
    <property type="entry name" value="NAD(P)-bd_dom_sf"/>
</dbReference>
<dbReference type="Proteomes" id="UP000297617">
    <property type="component" value="Unassembled WGS sequence"/>
</dbReference>
<dbReference type="Proteomes" id="UP000297641">
    <property type="component" value="Unassembled WGS sequence"/>
</dbReference>
<evidence type="ECO:0000256" key="1">
    <source>
        <dbReference type="ARBA" id="ARBA00006484"/>
    </source>
</evidence>
<dbReference type="SUPFAM" id="SSF51735">
    <property type="entry name" value="NAD(P)-binding Rossmann-fold domains"/>
    <property type="match status" value="1"/>
</dbReference>
<sequence>MQYNIKDKVVLITGATGGIGAASARELYNFGANLVLTDLSQSSLDQLASEFESHRVMTKVMDVTNWDSIREVKELTITKFGKLDIVFANAGISWKNSAHTILSCQEEEFETILEVDLMGVWRTIKTTLPEIIKSKGQVIVTSSIYAYTNGMCNAPYAVSKAGIEMFTRSLGAEIIGKGASASVLYPGWITTPLTKNVFGGDPLTTKMRELGFPGFLKKPIPPEKVANALVKGILKRKPRITIPYRWIPIQWFRGIFGNLSDLYLSKHKTLQKLLTDLEVR</sequence>
<dbReference type="EMBL" id="RQFD01000016">
    <property type="protein sequence ID" value="TGK46679.1"/>
    <property type="molecule type" value="Genomic_DNA"/>
</dbReference>
<reference evidence="4" key="1">
    <citation type="submission" date="2018-10" db="EMBL/GenBank/DDBJ databases">
        <authorList>
            <person name="Vincent A.T."/>
            <person name="Schiettekatte O."/>
            <person name="Bourhy P."/>
            <person name="Veyrier F.J."/>
            <person name="Picardeau M."/>
        </authorList>
    </citation>
    <scope>NUCLEOTIDE SEQUENCE</scope>
    <source>
        <strain evidence="4">201800295</strain>
    </source>
</reference>
<comment type="caution">
    <text evidence="5">The sequence shown here is derived from an EMBL/GenBank/DDBJ whole genome shotgun (WGS) entry which is preliminary data.</text>
</comment>
<gene>
    <name evidence="4" type="ORF">EHQ10_15060</name>
    <name evidence="5" type="ORF">EHQ43_06820</name>
</gene>
<protein>
    <submittedName>
        <fullName evidence="5">SDR family NAD(P)-dependent oxidoreductase</fullName>
    </submittedName>
</protein>
<keyword evidence="2" id="KW-0560">Oxidoreductase</keyword>
<reference evidence="6 7" key="2">
    <citation type="journal article" date="2019" name="PLoS Negl. Trop. Dis.">
        <title>Revisiting the worldwide diversity of Leptospira species in the environment.</title>
        <authorList>
            <person name="Vincent A.T."/>
            <person name="Schiettekatte O."/>
            <person name="Bourhy P."/>
            <person name="Veyrier F.J."/>
            <person name="Picardeau M."/>
        </authorList>
    </citation>
    <scope>NUCLEOTIDE SEQUENCE [LARGE SCALE GENOMIC DNA]</scope>
    <source>
        <strain evidence="5 7">201800273</strain>
        <strain evidence="6">201800295</strain>
    </source>
</reference>
<dbReference type="RefSeq" id="WP_135741160.1">
    <property type="nucleotide sequence ID" value="NZ_RQFD01000016.1"/>
</dbReference>
<evidence type="ECO:0000313" key="7">
    <source>
        <dbReference type="Proteomes" id="UP000297641"/>
    </source>
</evidence>
<dbReference type="EMBL" id="RQFT01000007">
    <property type="protein sequence ID" value="TGL07130.1"/>
    <property type="molecule type" value="Genomic_DNA"/>
</dbReference>
<comment type="similarity">
    <text evidence="1 3">Belongs to the short-chain dehydrogenases/reductases (SDR) family.</text>
</comment>
<dbReference type="OrthoDB" id="9803333at2"/>
<proteinExistence type="inferred from homology"/>